<organism evidence="1 2">
    <name type="scientific">Russula ochroleuca</name>
    <dbReference type="NCBI Taxonomy" id="152965"/>
    <lineage>
        <taxon>Eukaryota</taxon>
        <taxon>Fungi</taxon>
        <taxon>Dikarya</taxon>
        <taxon>Basidiomycota</taxon>
        <taxon>Agaricomycotina</taxon>
        <taxon>Agaricomycetes</taxon>
        <taxon>Russulales</taxon>
        <taxon>Russulaceae</taxon>
        <taxon>Russula</taxon>
    </lineage>
</organism>
<dbReference type="AlphaFoldDB" id="A0A9P5TAL9"/>
<comment type="caution">
    <text evidence="1">The sequence shown here is derived from an EMBL/GenBank/DDBJ whole genome shotgun (WGS) entry which is preliminary data.</text>
</comment>
<keyword evidence="2" id="KW-1185">Reference proteome</keyword>
<dbReference type="Proteomes" id="UP000759537">
    <property type="component" value="Unassembled WGS sequence"/>
</dbReference>
<reference evidence="1" key="1">
    <citation type="submission" date="2019-10" db="EMBL/GenBank/DDBJ databases">
        <authorList>
            <consortium name="DOE Joint Genome Institute"/>
            <person name="Kuo A."/>
            <person name="Miyauchi S."/>
            <person name="Kiss E."/>
            <person name="Drula E."/>
            <person name="Kohler A."/>
            <person name="Sanchez-Garcia M."/>
            <person name="Andreopoulos B."/>
            <person name="Barry K.W."/>
            <person name="Bonito G."/>
            <person name="Buee M."/>
            <person name="Carver A."/>
            <person name="Chen C."/>
            <person name="Cichocki N."/>
            <person name="Clum A."/>
            <person name="Culley D."/>
            <person name="Crous P.W."/>
            <person name="Fauchery L."/>
            <person name="Girlanda M."/>
            <person name="Hayes R."/>
            <person name="Keri Z."/>
            <person name="LaButti K."/>
            <person name="Lipzen A."/>
            <person name="Lombard V."/>
            <person name="Magnuson J."/>
            <person name="Maillard F."/>
            <person name="Morin E."/>
            <person name="Murat C."/>
            <person name="Nolan M."/>
            <person name="Ohm R."/>
            <person name="Pangilinan J."/>
            <person name="Pereira M."/>
            <person name="Perotto S."/>
            <person name="Peter M."/>
            <person name="Riley R."/>
            <person name="Sitrit Y."/>
            <person name="Stielow B."/>
            <person name="Szollosi G."/>
            <person name="Zifcakova L."/>
            <person name="Stursova M."/>
            <person name="Spatafora J.W."/>
            <person name="Tedersoo L."/>
            <person name="Vaario L.-M."/>
            <person name="Yamada A."/>
            <person name="Yan M."/>
            <person name="Wang P."/>
            <person name="Xu J."/>
            <person name="Bruns T."/>
            <person name="Baldrian P."/>
            <person name="Vilgalys R."/>
            <person name="Henrissat B."/>
            <person name="Grigoriev I.V."/>
            <person name="Hibbett D."/>
            <person name="Nagy L.G."/>
            <person name="Martin F.M."/>
        </authorList>
    </citation>
    <scope>NUCLEOTIDE SEQUENCE</scope>
    <source>
        <strain evidence="1">Prilba</strain>
    </source>
</reference>
<accession>A0A9P5TAL9</accession>
<dbReference type="EMBL" id="WHVB01000006">
    <property type="protein sequence ID" value="KAF8481720.1"/>
    <property type="molecule type" value="Genomic_DNA"/>
</dbReference>
<gene>
    <name evidence="1" type="ORF">DFH94DRAFT_405474</name>
</gene>
<evidence type="ECO:0000313" key="1">
    <source>
        <dbReference type="EMBL" id="KAF8481720.1"/>
    </source>
</evidence>
<reference evidence="1" key="2">
    <citation type="journal article" date="2020" name="Nat. Commun.">
        <title>Large-scale genome sequencing of mycorrhizal fungi provides insights into the early evolution of symbiotic traits.</title>
        <authorList>
            <person name="Miyauchi S."/>
            <person name="Kiss E."/>
            <person name="Kuo A."/>
            <person name="Drula E."/>
            <person name="Kohler A."/>
            <person name="Sanchez-Garcia M."/>
            <person name="Morin E."/>
            <person name="Andreopoulos B."/>
            <person name="Barry K.W."/>
            <person name="Bonito G."/>
            <person name="Buee M."/>
            <person name="Carver A."/>
            <person name="Chen C."/>
            <person name="Cichocki N."/>
            <person name="Clum A."/>
            <person name="Culley D."/>
            <person name="Crous P.W."/>
            <person name="Fauchery L."/>
            <person name="Girlanda M."/>
            <person name="Hayes R.D."/>
            <person name="Keri Z."/>
            <person name="LaButti K."/>
            <person name="Lipzen A."/>
            <person name="Lombard V."/>
            <person name="Magnuson J."/>
            <person name="Maillard F."/>
            <person name="Murat C."/>
            <person name="Nolan M."/>
            <person name="Ohm R.A."/>
            <person name="Pangilinan J."/>
            <person name="Pereira M.F."/>
            <person name="Perotto S."/>
            <person name="Peter M."/>
            <person name="Pfister S."/>
            <person name="Riley R."/>
            <person name="Sitrit Y."/>
            <person name="Stielow J.B."/>
            <person name="Szollosi G."/>
            <person name="Zifcakova L."/>
            <person name="Stursova M."/>
            <person name="Spatafora J.W."/>
            <person name="Tedersoo L."/>
            <person name="Vaario L.M."/>
            <person name="Yamada A."/>
            <person name="Yan M."/>
            <person name="Wang P."/>
            <person name="Xu J."/>
            <person name="Bruns T."/>
            <person name="Baldrian P."/>
            <person name="Vilgalys R."/>
            <person name="Dunand C."/>
            <person name="Henrissat B."/>
            <person name="Grigoriev I.V."/>
            <person name="Hibbett D."/>
            <person name="Nagy L.G."/>
            <person name="Martin F.M."/>
        </authorList>
    </citation>
    <scope>NUCLEOTIDE SEQUENCE</scope>
    <source>
        <strain evidence="1">Prilba</strain>
    </source>
</reference>
<proteinExistence type="predicted"/>
<protein>
    <submittedName>
        <fullName evidence="1">Uncharacterized protein</fullName>
    </submittedName>
</protein>
<evidence type="ECO:0000313" key="2">
    <source>
        <dbReference type="Proteomes" id="UP000759537"/>
    </source>
</evidence>
<name>A0A9P5TAL9_9AGAM</name>
<dbReference type="OrthoDB" id="21095at2759"/>
<sequence>MTIYHLPDLAYLGSEETRTRVLASSEGSRGLAKALPRLGSTLRIKLGGEWHPGQDDDMPGHIESMFDDCEYASDASLVLRRASKIEAGWLAHFARKRVEQEREAFELGLERDLRVISAPFMRRLACPPREVRSC</sequence>